<keyword evidence="2" id="KW-1185">Reference proteome</keyword>
<dbReference type="Proteomes" id="UP000271087">
    <property type="component" value="Unassembled WGS sequence"/>
</dbReference>
<gene>
    <name evidence="1" type="ORF">NOO_LOCUS12733</name>
</gene>
<sequence>MPVISLKGVTDIYPPQKKSFVMLKWMADHYLDDFDWFMRADDDLYVRGEQLETLL</sequence>
<evidence type="ECO:0000313" key="2">
    <source>
        <dbReference type="Proteomes" id="UP000271087"/>
    </source>
</evidence>
<dbReference type="EMBL" id="UYRW01011776">
    <property type="protein sequence ID" value="VDM99879.1"/>
    <property type="molecule type" value="Genomic_DNA"/>
</dbReference>
<reference evidence="1 2" key="2">
    <citation type="submission" date="2018-08" db="EMBL/GenBank/DDBJ databases">
        <authorList>
            <person name="Laetsch R D."/>
            <person name="Stevens L."/>
            <person name="Kumar S."/>
            <person name="Blaxter L. M."/>
        </authorList>
    </citation>
    <scope>NUCLEOTIDE SEQUENCE [LARGE SCALE GENOMIC DNA]</scope>
</reference>
<reference evidence="3" key="1">
    <citation type="submission" date="2016-06" db="UniProtKB">
        <authorList>
            <consortium name="WormBaseParasite"/>
        </authorList>
    </citation>
    <scope>IDENTIFICATION</scope>
</reference>
<proteinExistence type="predicted"/>
<evidence type="ECO:0000313" key="1">
    <source>
        <dbReference type="EMBL" id="VDM99879.1"/>
    </source>
</evidence>
<dbReference type="AlphaFoldDB" id="A0A182EX34"/>
<name>A0A182EX34_ONCOC</name>
<dbReference type="WBParaSite" id="nOo.2.0.1.t12733-RA">
    <property type="protein sequence ID" value="nOo.2.0.1.t12733-RA"/>
    <property type="gene ID" value="nOo.2.0.1.g12733"/>
</dbReference>
<dbReference type="Gene3D" id="3.90.550.50">
    <property type="match status" value="1"/>
</dbReference>
<dbReference type="OrthoDB" id="431432at2759"/>
<evidence type="ECO:0000313" key="3">
    <source>
        <dbReference type="WBParaSite" id="nOo.2.0.1.t12733-RA"/>
    </source>
</evidence>
<accession>A0A182EX34</accession>
<protein>
    <submittedName>
        <fullName evidence="3">Hexosyltransferase</fullName>
    </submittedName>
</protein>
<organism evidence="3">
    <name type="scientific">Onchocerca ochengi</name>
    <name type="common">Filarial nematode worm</name>
    <dbReference type="NCBI Taxonomy" id="42157"/>
    <lineage>
        <taxon>Eukaryota</taxon>
        <taxon>Metazoa</taxon>
        <taxon>Ecdysozoa</taxon>
        <taxon>Nematoda</taxon>
        <taxon>Chromadorea</taxon>
        <taxon>Rhabditida</taxon>
        <taxon>Spirurina</taxon>
        <taxon>Spiruromorpha</taxon>
        <taxon>Filarioidea</taxon>
        <taxon>Onchocercidae</taxon>
        <taxon>Onchocerca</taxon>
    </lineage>
</organism>
<dbReference type="STRING" id="42157.A0A182EX34"/>